<evidence type="ECO:0000313" key="9">
    <source>
        <dbReference type="WBParaSite" id="PgB01_g134_t02"/>
    </source>
</evidence>
<comment type="similarity">
    <text evidence="5">Belongs to the sirtuin family. Class II subfamily.</text>
</comment>
<sequence length="311" mass="35676">MSLLRFVPECNQPSADMLKKFRDVLASINRFTVLTGAGISTESGIPDYRSEKVGQYARSKHRPIDYQTFMKSERWRRRYWARNAIAWPRFSRSEPNATHHAIASWEQSDKFNWLITQNVDGLHTKAGSRMLTELHGCGYRVRCMNCNTIFPRDEVQKWIMNANRSWYVTEVGEMAPDGDVPISENAIDSFTLPYCPHCGPGSILKTDVVFFGDCVPREDVDKCYEKLEESDALLVLGSSLMVMSGFRFVQRAHFRRMPILIVNIGPTRADHLATVKSMQLEILRQIRTIRTADTGTASSSKYHRRFVIEVI</sequence>
<evidence type="ECO:0000256" key="4">
    <source>
        <dbReference type="ARBA" id="ARBA00023027"/>
    </source>
</evidence>
<comment type="cofactor">
    <cofactor evidence="5">
        <name>Zn(2+)</name>
        <dbReference type="ChEBI" id="CHEBI:29105"/>
    </cofactor>
    <text evidence="5">Binds 1 zinc ion per subunit.</text>
</comment>
<evidence type="ECO:0000259" key="7">
    <source>
        <dbReference type="PROSITE" id="PS50305"/>
    </source>
</evidence>
<dbReference type="GO" id="GO:0017136">
    <property type="term" value="F:histone deacetylase activity, NAD-dependent"/>
    <property type="evidence" value="ECO:0007669"/>
    <property type="project" value="TreeGrafter"/>
</dbReference>
<dbReference type="GO" id="GO:0008270">
    <property type="term" value="F:zinc ion binding"/>
    <property type="evidence" value="ECO:0007669"/>
    <property type="project" value="UniProtKB-UniRule"/>
</dbReference>
<evidence type="ECO:0000256" key="1">
    <source>
        <dbReference type="ARBA" id="ARBA00022679"/>
    </source>
</evidence>
<evidence type="ECO:0000313" key="8">
    <source>
        <dbReference type="Proteomes" id="UP000887569"/>
    </source>
</evidence>
<dbReference type="InterPro" id="IPR050134">
    <property type="entry name" value="NAD-dep_sirtuin_deacylases"/>
</dbReference>
<dbReference type="CDD" id="cd01409">
    <property type="entry name" value="SIRT4"/>
    <property type="match status" value="1"/>
</dbReference>
<feature type="binding site" evidence="5 6">
    <location>
        <position position="146"/>
    </location>
    <ligand>
        <name>Zn(2+)</name>
        <dbReference type="ChEBI" id="CHEBI:29105"/>
    </ligand>
</feature>
<dbReference type="InterPro" id="IPR026591">
    <property type="entry name" value="Sirtuin_cat_small_dom_sf"/>
</dbReference>
<feature type="binding site" evidence="5">
    <location>
        <position position="280"/>
    </location>
    <ligand>
        <name>NAD(+)</name>
        <dbReference type="ChEBI" id="CHEBI:57540"/>
    </ligand>
</feature>
<dbReference type="Gene3D" id="3.40.50.1220">
    <property type="entry name" value="TPP-binding domain"/>
    <property type="match status" value="1"/>
</dbReference>
<dbReference type="WBParaSite" id="PgB01_g134_t02">
    <property type="protein sequence ID" value="PgB01_g134_t02"/>
    <property type="gene ID" value="PgB01_g134"/>
</dbReference>
<feature type="binding site" evidence="5 6">
    <location>
        <position position="198"/>
    </location>
    <ligand>
        <name>Zn(2+)</name>
        <dbReference type="ChEBI" id="CHEBI:29105"/>
    </ligand>
</feature>
<feature type="active site" description="Proton acceptor" evidence="5 6">
    <location>
        <position position="135"/>
    </location>
</feature>
<accession>A0A914ZEG1</accession>
<keyword evidence="8" id="KW-1185">Reference proteome</keyword>
<dbReference type="GO" id="GO:0005759">
    <property type="term" value="C:mitochondrial matrix"/>
    <property type="evidence" value="ECO:0007669"/>
    <property type="project" value="UniProtKB-SubCell"/>
</dbReference>
<feature type="binding site" evidence="5">
    <location>
        <begin position="263"/>
        <end position="265"/>
    </location>
    <ligand>
        <name>NAD(+)</name>
        <dbReference type="ChEBI" id="CHEBI:57540"/>
    </ligand>
</feature>
<dbReference type="GO" id="GO:0070403">
    <property type="term" value="F:NAD+ binding"/>
    <property type="evidence" value="ECO:0007669"/>
    <property type="project" value="UniProtKB-UniRule"/>
</dbReference>
<keyword evidence="4 5" id="KW-0520">NAD</keyword>
<dbReference type="HAMAP" id="MF_01967">
    <property type="entry name" value="Sirtuin_ClassII"/>
    <property type="match status" value="1"/>
</dbReference>
<dbReference type="Proteomes" id="UP000887569">
    <property type="component" value="Unplaced"/>
</dbReference>
<dbReference type="PROSITE" id="PS50305">
    <property type="entry name" value="SIRTUIN"/>
    <property type="match status" value="1"/>
</dbReference>
<feature type="binding site" evidence="5">
    <location>
        <begin position="117"/>
        <end position="120"/>
    </location>
    <ligand>
        <name>NAD(+)</name>
        <dbReference type="ChEBI" id="CHEBI:57540"/>
    </ligand>
</feature>
<keyword evidence="2 5" id="KW-0479">Metal-binding</keyword>
<keyword evidence="1 5" id="KW-0808">Transferase</keyword>
<feature type="binding site" evidence="5">
    <location>
        <begin position="36"/>
        <end position="56"/>
    </location>
    <ligand>
        <name>NAD(+)</name>
        <dbReference type="ChEBI" id="CHEBI:57540"/>
    </ligand>
</feature>
<comment type="function">
    <text evidence="5">NAD-dependent protein deacylase. Catalyzes the NAD-dependent hydrolysis of acyl groups from lysine residues.</text>
</comment>
<keyword evidence="3 5" id="KW-0862">Zinc</keyword>
<feature type="binding site" evidence="5">
    <location>
        <begin position="237"/>
        <end position="239"/>
    </location>
    <ligand>
        <name>NAD(+)</name>
        <dbReference type="ChEBI" id="CHEBI:57540"/>
    </ligand>
</feature>
<feature type="binding site" evidence="5 6">
    <location>
        <position position="195"/>
    </location>
    <ligand>
        <name>Zn(2+)</name>
        <dbReference type="ChEBI" id="CHEBI:29105"/>
    </ligand>
</feature>
<protein>
    <recommendedName>
        <fullName evidence="5">NAD-dependent protein deacylase</fullName>
        <ecNumber evidence="5">2.3.1.-</ecNumber>
    </recommendedName>
    <alternativeName>
        <fullName evidence="5">Regulatory protein SIR2 homolog</fullName>
    </alternativeName>
</protein>
<reference evidence="9" key="1">
    <citation type="submission" date="2022-11" db="UniProtKB">
        <authorList>
            <consortium name="WormBaseParasite"/>
        </authorList>
    </citation>
    <scope>IDENTIFICATION</scope>
</reference>
<dbReference type="InterPro" id="IPR029035">
    <property type="entry name" value="DHS-like_NAD/FAD-binding_dom"/>
</dbReference>
<feature type="binding site" evidence="5 6">
    <location>
        <position position="143"/>
    </location>
    <ligand>
        <name>Zn(2+)</name>
        <dbReference type="ChEBI" id="CHEBI:29105"/>
    </ligand>
</feature>
<keyword evidence="5" id="KW-0496">Mitochondrion</keyword>
<dbReference type="PANTHER" id="PTHR11085">
    <property type="entry name" value="NAD-DEPENDENT PROTEIN DEACYLASE SIRTUIN-5, MITOCHONDRIAL-RELATED"/>
    <property type="match status" value="1"/>
</dbReference>
<dbReference type="AlphaFoldDB" id="A0A914ZEG1"/>
<evidence type="ECO:0000256" key="3">
    <source>
        <dbReference type="ARBA" id="ARBA00022833"/>
    </source>
</evidence>
<dbReference type="Pfam" id="PF02146">
    <property type="entry name" value="SIR2"/>
    <property type="match status" value="1"/>
</dbReference>
<evidence type="ECO:0000256" key="2">
    <source>
        <dbReference type="ARBA" id="ARBA00022723"/>
    </source>
</evidence>
<dbReference type="InterPro" id="IPR003000">
    <property type="entry name" value="Sirtuin"/>
</dbReference>
<name>A0A914ZEG1_PARUN</name>
<evidence type="ECO:0000256" key="6">
    <source>
        <dbReference type="PROSITE-ProRule" id="PRU00236"/>
    </source>
</evidence>
<comment type="catalytic activity">
    <reaction evidence="5">
        <text>N(6)-acetyl-L-lysyl-[protein] + NAD(+) + H2O = 2''-O-acetyl-ADP-D-ribose + nicotinamide + L-lysyl-[protein]</text>
        <dbReference type="Rhea" id="RHEA:43636"/>
        <dbReference type="Rhea" id="RHEA-COMP:9752"/>
        <dbReference type="Rhea" id="RHEA-COMP:10731"/>
        <dbReference type="ChEBI" id="CHEBI:15377"/>
        <dbReference type="ChEBI" id="CHEBI:17154"/>
        <dbReference type="ChEBI" id="CHEBI:29969"/>
        <dbReference type="ChEBI" id="CHEBI:57540"/>
        <dbReference type="ChEBI" id="CHEBI:61930"/>
        <dbReference type="ChEBI" id="CHEBI:83767"/>
        <dbReference type="EC" id="2.3.1.286"/>
    </reaction>
</comment>
<dbReference type="EC" id="2.3.1.-" evidence="5"/>
<comment type="subcellular location">
    <subcellularLocation>
        <location evidence="5">Mitochondrion matrix</location>
    </subcellularLocation>
</comment>
<dbReference type="NCBIfam" id="NF003738">
    <property type="entry name" value="PRK05333.1"/>
    <property type="match status" value="1"/>
</dbReference>
<dbReference type="PANTHER" id="PTHR11085:SF10">
    <property type="entry name" value="NAD-DEPENDENT PROTEIN DEACYLASE SIRTUIN-5, MITOCHONDRIAL-RELATED"/>
    <property type="match status" value="1"/>
</dbReference>
<evidence type="ECO:0000256" key="5">
    <source>
        <dbReference type="HAMAP-Rule" id="MF_03161"/>
    </source>
</evidence>
<dbReference type="InterPro" id="IPR026587">
    <property type="entry name" value="Sirtuin_class_II"/>
</dbReference>
<proteinExistence type="inferred from homology"/>
<feature type="domain" description="Deacetylase sirtuin-type" evidence="7">
    <location>
        <begin position="11"/>
        <end position="311"/>
    </location>
</feature>
<dbReference type="Gene3D" id="3.30.1600.10">
    <property type="entry name" value="SIR2/SIRT2 'Small Domain"/>
    <property type="match status" value="1"/>
</dbReference>
<dbReference type="SUPFAM" id="SSF52467">
    <property type="entry name" value="DHS-like NAD/FAD-binding domain"/>
    <property type="match status" value="1"/>
</dbReference>
<organism evidence="8 9">
    <name type="scientific">Parascaris univalens</name>
    <name type="common">Nematode worm</name>
    <dbReference type="NCBI Taxonomy" id="6257"/>
    <lineage>
        <taxon>Eukaryota</taxon>
        <taxon>Metazoa</taxon>
        <taxon>Ecdysozoa</taxon>
        <taxon>Nematoda</taxon>
        <taxon>Chromadorea</taxon>
        <taxon>Rhabditida</taxon>
        <taxon>Spirurina</taxon>
        <taxon>Ascaridomorpha</taxon>
        <taxon>Ascaridoidea</taxon>
        <taxon>Ascarididae</taxon>
        <taxon>Parascaris</taxon>
    </lineage>
</organism>
<dbReference type="InterPro" id="IPR026590">
    <property type="entry name" value="Ssirtuin_cat_dom"/>
</dbReference>